<accession>A0A9P8CG22</accession>
<feature type="short sequence motif" description="GXGXXG" evidence="4">
    <location>
        <begin position="12"/>
        <end position="17"/>
    </location>
</feature>
<dbReference type="GO" id="GO:0047499">
    <property type="term" value="F:calcium-independent phospholipase A2 activity"/>
    <property type="evidence" value="ECO:0007669"/>
    <property type="project" value="TreeGrafter"/>
</dbReference>
<dbReference type="EMBL" id="MU253830">
    <property type="protein sequence ID" value="KAG9245803.1"/>
    <property type="molecule type" value="Genomic_DNA"/>
</dbReference>
<feature type="active site" description="Nucleophile" evidence="4">
    <location>
        <position position="56"/>
    </location>
</feature>
<dbReference type="InterPro" id="IPR016035">
    <property type="entry name" value="Acyl_Trfase/lysoPLipase"/>
</dbReference>
<dbReference type="SUPFAM" id="SSF52151">
    <property type="entry name" value="FabD/lysophospholipase-like"/>
    <property type="match status" value="1"/>
</dbReference>
<keyword evidence="2 4" id="KW-0442">Lipid degradation</keyword>
<dbReference type="GO" id="GO:0016740">
    <property type="term" value="F:transferase activity"/>
    <property type="evidence" value="ECO:0007669"/>
    <property type="project" value="UniProtKB-KW"/>
</dbReference>
<dbReference type="GO" id="GO:0046486">
    <property type="term" value="P:glycerolipid metabolic process"/>
    <property type="evidence" value="ECO:0007669"/>
    <property type="project" value="UniProtKB-ARBA"/>
</dbReference>
<reference evidence="7" key="1">
    <citation type="journal article" date="2021" name="IMA Fungus">
        <title>Genomic characterization of three marine fungi, including Emericellopsis atlantica sp. nov. with signatures of a generalist lifestyle and marine biomass degradation.</title>
        <authorList>
            <person name="Hagestad O.C."/>
            <person name="Hou L."/>
            <person name="Andersen J.H."/>
            <person name="Hansen E.H."/>
            <person name="Altermark B."/>
            <person name="Li C."/>
            <person name="Kuhnert E."/>
            <person name="Cox R.J."/>
            <person name="Crous P.W."/>
            <person name="Spatafora J.W."/>
            <person name="Lail K."/>
            <person name="Amirebrahimi M."/>
            <person name="Lipzen A."/>
            <person name="Pangilinan J."/>
            <person name="Andreopoulos W."/>
            <person name="Hayes R.D."/>
            <person name="Ng V."/>
            <person name="Grigoriev I.V."/>
            <person name="Jackson S.A."/>
            <person name="Sutton T.D.S."/>
            <person name="Dobson A.D.W."/>
            <person name="Rama T."/>
        </authorList>
    </citation>
    <scope>NUCLEOTIDE SEQUENCE</scope>
    <source>
        <strain evidence="7">TRa3180A</strain>
    </source>
</reference>
<evidence type="ECO:0000256" key="5">
    <source>
        <dbReference type="SAM" id="MobiDB-lite"/>
    </source>
</evidence>
<keyword evidence="3 4" id="KW-0443">Lipid metabolism</keyword>
<evidence type="ECO:0000259" key="6">
    <source>
        <dbReference type="PROSITE" id="PS51635"/>
    </source>
</evidence>
<evidence type="ECO:0000313" key="8">
    <source>
        <dbReference type="Proteomes" id="UP000887226"/>
    </source>
</evidence>
<proteinExistence type="predicted"/>
<feature type="short sequence motif" description="GXSXG" evidence="4">
    <location>
        <begin position="54"/>
        <end position="58"/>
    </location>
</feature>
<keyword evidence="1 4" id="KW-0378">Hydrolase</keyword>
<feature type="domain" description="PNPLA" evidence="6">
    <location>
        <begin position="8"/>
        <end position="217"/>
    </location>
</feature>
<dbReference type="GO" id="GO:0019369">
    <property type="term" value="P:arachidonate metabolic process"/>
    <property type="evidence" value="ECO:0007669"/>
    <property type="project" value="TreeGrafter"/>
</dbReference>
<feature type="short sequence motif" description="DGA/G" evidence="4">
    <location>
        <begin position="204"/>
        <end position="206"/>
    </location>
</feature>
<keyword evidence="8" id="KW-1185">Reference proteome</keyword>
<dbReference type="InterPro" id="IPR002641">
    <property type="entry name" value="PNPLA_dom"/>
</dbReference>
<feature type="region of interest" description="Disordered" evidence="5">
    <location>
        <begin position="328"/>
        <end position="348"/>
    </location>
</feature>
<sequence length="354" mass="38902">MPGLRKLLSIDGGGVRGLAAIVVLEQLMEVANAERSNKGLSPQEPWQMFDMIGGTSTGGLIAIMLGRLRMSLDECKTAYTELSGMAFTKRNILERVSGKPSLGAKFKSKSLDNAILGILEAKKDFLGASSSDALMKDEQKDCYVFVVSHLENISGTLAILRSYRNLTHPVKQFHTMKLWQACRATSAATTFFDPVDVNGSRYSDGALIYNNPVQLVHNEAGEMFPGEPTLIISLGTGIAAYKEFSPNVLNIGVQLAEIATQTDRDADAFFRQDGGKMHHLQRYFRFDIPGIGDISLDEADQLDMIKHASEKYMEIGETTVKMGMCSQQLSSGEPTLPEVPDESELQVRLDRLRS</sequence>
<dbReference type="AlphaFoldDB" id="A0A9P8CG22"/>
<dbReference type="Proteomes" id="UP000887226">
    <property type="component" value="Unassembled WGS sequence"/>
</dbReference>
<dbReference type="GO" id="GO:0016042">
    <property type="term" value="P:lipid catabolic process"/>
    <property type="evidence" value="ECO:0007669"/>
    <property type="project" value="UniProtKB-UniRule"/>
</dbReference>
<organism evidence="7 8">
    <name type="scientific">Calycina marina</name>
    <dbReference type="NCBI Taxonomy" id="1763456"/>
    <lineage>
        <taxon>Eukaryota</taxon>
        <taxon>Fungi</taxon>
        <taxon>Dikarya</taxon>
        <taxon>Ascomycota</taxon>
        <taxon>Pezizomycotina</taxon>
        <taxon>Leotiomycetes</taxon>
        <taxon>Helotiales</taxon>
        <taxon>Pezizellaceae</taxon>
        <taxon>Calycina</taxon>
    </lineage>
</organism>
<dbReference type="PANTHER" id="PTHR24185:SF1">
    <property type="entry name" value="CALCIUM-INDEPENDENT PHOSPHOLIPASE A2-GAMMA"/>
    <property type="match status" value="1"/>
</dbReference>
<dbReference type="PANTHER" id="PTHR24185">
    <property type="entry name" value="CALCIUM-INDEPENDENT PHOSPHOLIPASE A2-GAMMA"/>
    <property type="match status" value="1"/>
</dbReference>
<evidence type="ECO:0000313" key="7">
    <source>
        <dbReference type="EMBL" id="KAG9245803.1"/>
    </source>
</evidence>
<dbReference type="GO" id="GO:0016020">
    <property type="term" value="C:membrane"/>
    <property type="evidence" value="ECO:0007669"/>
    <property type="project" value="TreeGrafter"/>
</dbReference>
<name>A0A9P8CG22_9HELO</name>
<feature type="active site" description="Proton acceptor" evidence="4">
    <location>
        <position position="204"/>
    </location>
</feature>
<protein>
    <submittedName>
        <fullName evidence="7">Acyl transferase/acyl hydrolase/lysophospholipase</fullName>
    </submittedName>
</protein>
<dbReference type="Gene3D" id="3.40.1090.10">
    <property type="entry name" value="Cytosolic phospholipase A2 catalytic domain"/>
    <property type="match status" value="1"/>
</dbReference>
<evidence type="ECO:0000256" key="4">
    <source>
        <dbReference type="PROSITE-ProRule" id="PRU01161"/>
    </source>
</evidence>
<evidence type="ECO:0000256" key="2">
    <source>
        <dbReference type="ARBA" id="ARBA00022963"/>
    </source>
</evidence>
<comment type="caution">
    <text evidence="7">The sequence shown here is derived from an EMBL/GenBank/DDBJ whole genome shotgun (WGS) entry which is preliminary data.</text>
</comment>
<evidence type="ECO:0000256" key="3">
    <source>
        <dbReference type="ARBA" id="ARBA00023098"/>
    </source>
</evidence>
<evidence type="ECO:0000256" key="1">
    <source>
        <dbReference type="ARBA" id="ARBA00022801"/>
    </source>
</evidence>
<dbReference type="OrthoDB" id="1658288at2759"/>
<dbReference type="Pfam" id="PF01734">
    <property type="entry name" value="Patatin"/>
    <property type="match status" value="1"/>
</dbReference>
<keyword evidence="7" id="KW-0808">Transferase</keyword>
<dbReference type="PROSITE" id="PS51635">
    <property type="entry name" value="PNPLA"/>
    <property type="match status" value="1"/>
</dbReference>
<gene>
    <name evidence="7" type="ORF">BJ878DRAFT_333497</name>
</gene>